<dbReference type="Pfam" id="PF00572">
    <property type="entry name" value="Ribosomal_L13"/>
    <property type="match status" value="1"/>
</dbReference>
<dbReference type="EMBL" id="LCBB01000002">
    <property type="protein sequence ID" value="KKS03484.1"/>
    <property type="molecule type" value="Genomic_DNA"/>
</dbReference>
<dbReference type="GO" id="GO:0006412">
    <property type="term" value="P:translation"/>
    <property type="evidence" value="ECO:0007669"/>
    <property type="project" value="UniProtKB-UniRule"/>
</dbReference>
<name>A0A0G0VRH4_UNCKA</name>
<proteinExistence type="inferred from homology"/>
<dbReference type="InterPro" id="IPR036899">
    <property type="entry name" value="Ribosomal_uL13_sf"/>
</dbReference>
<dbReference type="InterPro" id="IPR005823">
    <property type="entry name" value="Ribosomal_uL13_bac-type"/>
</dbReference>
<evidence type="ECO:0000256" key="3">
    <source>
        <dbReference type="ARBA" id="ARBA00023274"/>
    </source>
</evidence>
<dbReference type="Proteomes" id="UP000033947">
    <property type="component" value="Unassembled WGS sequence"/>
</dbReference>
<keyword evidence="2 4" id="KW-0689">Ribosomal protein</keyword>
<evidence type="ECO:0000256" key="1">
    <source>
        <dbReference type="ARBA" id="ARBA00006227"/>
    </source>
</evidence>
<dbReference type="CDD" id="cd00392">
    <property type="entry name" value="Ribosomal_L13"/>
    <property type="match status" value="1"/>
</dbReference>
<evidence type="ECO:0000256" key="2">
    <source>
        <dbReference type="ARBA" id="ARBA00022980"/>
    </source>
</evidence>
<dbReference type="PIRSF" id="PIRSF002181">
    <property type="entry name" value="Ribosomal_L13"/>
    <property type="match status" value="1"/>
</dbReference>
<dbReference type="PANTHER" id="PTHR11545">
    <property type="entry name" value="RIBOSOMAL PROTEIN L13"/>
    <property type="match status" value="1"/>
</dbReference>
<dbReference type="NCBIfam" id="TIGR01066">
    <property type="entry name" value="rplM_bact"/>
    <property type="match status" value="1"/>
</dbReference>
<dbReference type="GO" id="GO:0022625">
    <property type="term" value="C:cytosolic large ribosomal subunit"/>
    <property type="evidence" value="ECO:0007669"/>
    <property type="project" value="TreeGrafter"/>
</dbReference>
<dbReference type="PATRIC" id="fig|1619123.3.peg.208"/>
<dbReference type="AlphaFoldDB" id="A0A0G0VRH4"/>
<organism evidence="5 6">
    <name type="scientific">candidate division WWE3 bacterium GW2011_GWC2_41_23</name>
    <dbReference type="NCBI Taxonomy" id="1619123"/>
    <lineage>
        <taxon>Bacteria</taxon>
        <taxon>Katanobacteria</taxon>
    </lineage>
</organism>
<sequence>MINKTTAAKKEQNRKWYFYDASNKVLGMLAADIAKILIGKNNPEYSPNQNTGGVVVVTNAEKIALTGNKMKKKVYIHHTGFPKGLREVKIEKILENDPAQILVRAVTGMLPKNKLRSERLTNLHVYAGPEHPHKAQETAK</sequence>
<protein>
    <recommendedName>
        <fullName evidence="4">Large ribosomal subunit protein uL13</fullName>
    </recommendedName>
</protein>
<gene>
    <name evidence="4" type="primary">rplM</name>
    <name evidence="5" type="ORF">UU55_C0002G0089</name>
</gene>
<comment type="similarity">
    <text evidence="1 4">Belongs to the universal ribosomal protein uL13 family.</text>
</comment>
<comment type="subunit">
    <text evidence="4">Part of the 50S ribosomal subunit.</text>
</comment>
<comment type="caution">
    <text evidence="5">The sequence shown here is derived from an EMBL/GenBank/DDBJ whole genome shotgun (WGS) entry which is preliminary data.</text>
</comment>
<evidence type="ECO:0000313" key="6">
    <source>
        <dbReference type="Proteomes" id="UP000033947"/>
    </source>
</evidence>
<evidence type="ECO:0000313" key="5">
    <source>
        <dbReference type="EMBL" id="KKS03484.1"/>
    </source>
</evidence>
<reference evidence="5 6" key="1">
    <citation type="journal article" date="2015" name="Nature">
        <title>rRNA introns, odd ribosomes, and small enigmatic genomes across a large radiation of phyla.</title>
        <authorList>
            <person name="Brown C.T."/>
            <person name="Hug L.A."/>
            <person name="Thomas B.C."/>
            <person name="Sharon I."/>
            <person name="Castelle C.J."/>
            <person name="Singh A."/>
            <person name="Wilkins M.J."/>
            <person name="Williams K.H."/>
            <person name="Banfield J.F."/>
        </authorList>
    </citation>
    <scope>NUCLEOTIDE SEQUENCE [LARGE SCALE GENOMIC DNA]</scope>
</reference>
<dbReference type="Gene3D" id="3.90.1180.10">
    <property type="entry name" value="Ribosomal protein L13"/>
    <property type="match status" value="1"/>
</dbReference>
<dbReference type="PANTHER" id="PTHR11545:SF2">
    <property type="entry name" value="LARGE RIBOSOMAL SUBUNIT PROTEIN UL13M"/>
    <property type="match status" value="1"/>
</dbReference>
<dbReference type="InterPro" id="IPR005822">
    <property type="entry name" value="Ribosomal_uL13"/>
</dbReference>
<evidence type="ECO:0000256" key="4">
    <source>
        <dbReference type="HAMAP-Rule" id="MF_01366"/>
    </source>
</evidence>
<comment type="function">
    <text evidence="4">This protein is one of the early assembly proteins of the 50S ribosomal subunit, although it is not seen to bind rRNA by itself. It is important during the early stages of 50S assembly.</text>
</comment>
<dbReference type="GO" id="GO:0017148">
    <property type="term" value="P:negative regulation of translation"/>
    <property type="evidence" value="ECO:0007669"/>
    <property type="project" value="TreeGrafter"/>
</dbReference>
<dbReference type="SUPFAM" id="SSF52161">
    <property type="entry name" value="Ribosomal protein L13"/>
    <property type="match status" value="1"/>
</dbReference>
<keyword evidence="3 4" id="KW-0687">Ribonucleoprotein</keyword>
<dbReference type="GO" id="GO:0003735">
    <property type="term" value="F:structural constituent of ribosome"/>
    <property type="evidence" value="ECO:0007669"/>
    <property type="project" value="InterPro"/>
</dbReference>
<dbReference type="GO" id="GO:0003729">
    <property type="term" value="F:mRNA binding"/>
    <property type="evidence" value="ECO:0007669"/>
    <property type="project" value="TreeGrafter"/>
</dbReference>
<dbReference type="HAMAP" id="MF_01366">
    <property type="entry name" value="Ribosomal_uL13"/>
    <property type="match status" value="1"/>
</dbReference>
<accession>A0A0G0VRH4</accession>